<evidence type="ECO:0000256" key="9">
    <source>
        <dbReference type="ARBA" id="ARBA00023136"/>
    </source>
</evidence>
<dbReference type="AlphaFoldDB" id="A0A645GVK0"/>
<dbReference type="GO" id="GO:0005886">
    <property type="term" value="C:plasma membrane"/>
    <property type="evidence" value="ECO:0007669"/>
    <property type="project" value="UniProtKB-SubCell"/>
</dbReference>
<comment type="caution">
    <text evidence="13">The sequence shown here is derived from an EMBL/GenBank/DDBJ whole genome shotgun (WGS) entry which is preliminary data.</text>
</comment>
<dbReference type="EMBL" id="VSSQ01082186">
    <property type="protein sequence ID" value="MPN30891.1"/>
    <property type="molecule type" value="Genomic_DNA"/>
</dbReference>
<dbReference type="GO" id="GO:0050897">
    <property type="term" value="F:cobalt ion binding"/>
    <property type="evidence" value="ECO:0007669"/>
    <property type="project" value="TreeGrafter"/>
</dbReference>
<dbReference type="SUPFAM" id="SSF144083">
    <property type="entry name" value="Magnesium transport protein CorA, transmembrane region"/>
    <property type="match status" value="1"/>
</dbReference>
<evidence type="ECO:0000313" key="13">
    <source>
        <dbReference type="EMBL" id="MPN30891.1"/>
    </source>
</evidence>
<dbReference type="PANTHER" id="PTHR46494">
    <property type="entry name" value="CORA FAMILY METAL ION TRANSPORTER (EUROFUNG)"/>
    <property type="match status" value="1"/>
</dbReference>
<evidence type="ECO:0000256" key="7">
    <source>
        <dbReference type="ARBA" id="ARBA00022989"/>
    </source>
</evidence>
<dbReference type="GO" id="GO:0000287">
    <property type="term" value="F:magnesium ion binding"/>
    <property type="evidence" value="ECO:0007669"/>
    <property type="project" value="TreeGrafter"/>
</dbReference>
<keyword evidence="9 12" id="KW-0472">Membrane</keyword>
<dbReference type="Pfam" id="PF01544">
    <property type="entry name" value="CorA"/>
    <property type="match status" value="1"/>
</dbReference>
<accession>A0A645GVK0</accession>
<dbReference type="Gene3D" id="1.20.58.340">
    <property type="entry name" value="Magnesium transport protein CorA, transmembrane region"/>
    <property type="match status" value="1"/>
</dbReference>
<comment type="function">
    <text evidence="11">Mediates influx of magnesium ions. Alternates between open and closed states. Activated by low cytoplasmic Mg(2+) levels. Inactive when cytoplasmic Mg(2+) levels are high.</text>
</comment>
<comment type="catalytic activity">
    <reaction evidence="10">
        <text>Mg(2+)(in) = Mg(2+)(out)</text>
        <dbReference type="Rhea" id="RHEA:29827"/>
        <dbReference type="ChEBI" id="CHEBI:18420"/>
    </reaction>
</comment>
<keyword evidence="6" id="KW-0460">Magnesium</keyword>
<evidence type="ECO:0000256" key="5">
    <source>
        <dbReference type="ARBA" id="ARBA00022692"/>
    </source>
</evidence>
<keyword evidence="3" id="KW-0813">Transport</keyword>
<organism evidence="13">
    <name type="scientific">bioreactor metagenome</name>
    <dbReference type="NCBI Taxonomy" id="1076179"/>
    <lineage>
        <taxon>unclassified sequences</taxon>
        <taxon>metagenomes</taxon>
        <taxon>ecological metagenomes</taxon>
    </lineage>
</organism>
<dbReference type="PANTHER" id="PTHR46494:SF1">
    <property type="entry name" value="CORA FAMILY METAL ION TRANSPORTER (EUROFUNG)"/>
    <property type="match status" value="1"/>
</dbReference>
<protein>
    <submittedName>
        <fullName evidence="13">Cobalt/magnesium transport protein CorA</fullName>
    </submittedName>
</protein>
<evidence type="ECO:0000256" key="1">
    <source>
        <dbReference type="ARBA" id="ARBA00004651"/>
    </source>
</evidence>
<dbReference type="GO" id="GO:0015095">
    <property type="term" value="F:magnesium ion transmembrane transporter activity"/>
    <property type="evidence" value="ECO:0007669"/>
    <property type="project" value="TreeGrafter"/>
</dbReference>
<dbReference type="GO" id="GO:0015087">
    <property type="term" value="F:cobalt ion transmembrane transporter activity"/>
    <property type="evidence" value="ECO:0007669"/>
    <property type="project" value="TreeGrafter"/>
</dbReference>
<evidence type="ECO:0000256" key="8">
    <source>
        <dbReference type="ARBA" id="ARBA00023065"/>
    </source>
</evidence>
<evidence type="ECO:0000256" key="2">
    <source>
        <dbReference type="ARBA" id="ARBA00009765"/>
    </source>
</evidence>
<name>A0A645GVK0_9ZZZZ</name>
<keyword evidence="8" id="KW-0406">Ion transport</keyword>
<evidence type="ECO:0000256" key="11">
    <source>
        <dbReference type="ARBA" id="ARBA00045497"/>
    </source>
</evidence>
<evidence type="ECO:0000256" key="3">
    <source>
        <dbReference type="ARBA" id="ARBA00022448"/>
    </source>
</evidence>
<evidence type="ECO:0000256" key="6">
    <source>
        <dbReference type="ARBA" id="ARBA00022842"/>
    </source>
</evidence>
<proteinExistence type="inferred from homology"/>
<evidence type="ECO:0000256" key="4">
    <source>
        <dbReference type="ARBA" id="ARBA00022475"/>
    </source>
</evidence>
<dbReference type="InterPro" id="IPR045863">
    <property type="entry name" value="CorA_TM1_TM2"/>
</dbReference>
<comment type="subcellular location">
    <subcellularLocation>
        <location evidence="1">Cell membrane</location>
        <topology evidence="1">Multi-pass membrane protein</topology>
    </subcellularLocation>
</comment>
<feature type="transmembrane region" description="Helical" evidence="12">
    <location>
        <begin position="63"/>
        <end position="83"/>
    </location>
</feature>
<reference evidence="13" key="1">
    <citation type="submission" date="2019-08" db="EMBL/GenBank/DDBJ databases">
        <authorList>
            <person name="Kucharzyk K."/>
            <person name="Murdoch R.W."/>
            <person name="Higgins S."/>
            <person name="Loffler F."/>
        </authorList>
    </citation>
    <scope>NUCLEOTIDE SEQUENCE</scope>
</reference>
<evidence type="ECO:0000256" key="12">
    <source>
        <dbReference type="SAM" id="Phobius"/>
    </source>
</evidence>
<dbReference type="FunFam" id="1.20.58.340:FF:000004">
    <property type="entry name" value="Magnesium transport protein CorA"/>
    <property type="match status" value="1"/>
</dbReference>
<dbReference type="InterPro" id="IPR002523">
    <property type="entry name" value="MgTranspt_CorA/ZnTranspt_ZntB"/>
</dbReference>
<gene>
    <name evidence="13" type="primary">corA_51</name>
    <name evidence="13" type="ORF">SDC9_178362</name>
</gene>
<keyword evidence="4" id="KW-1003">Cell membrane</keyword>
<comment type="similarity">
    <text evidence="2">Belongs to the CorA metal ion transporter (MIT) (TC 1.A.35) family.</text>
</comment>
<feature type="transmembrane region" description="Helical" evidence="12">
    <location>
        <begin position="31"/>
        <end position="51"/>
    </location>
</feature>
<sequence>MKVGNLRDYVTQIRESYQSQLDINLNNTMKLFTVLTAVFSPLTLIVGWYGMNFPTMPEYNWQYGYIYVTFISLLAIAMCLYIFKKKKFW</sequence>
<keyword evidence="5 12" id="KW-0812">Transmembrane</keyword>
<keyword evidence="7 12" id="KW-1133">Transmembrane helix</keyword>
<evidence type="ECO:0000256" key="10">
    <source>
        <dbReference type="ARBA" id="ARBA00034269"/>
    </source>
</evidence>